<comment type="caution">
    <text evidence="2">The sequence shown here is derived from an EMBL/GenBank/DDBJ whole genome shotgun (WGS) entry which is preliminary data.</text>
</comment>
<evidence type="ECO:0000256" key="1">
    <source>
        <dbReference type="SAM" id="Phobius"/>
    </source>
</evidence>
<proteinExistence type="predicted"/>
<feature type="transmembrane region" description="Helical" evidence="1">
    <location>
        <begin position="50"/>
        <end position="68"/>
    </location>
</feature>
<dbReference type="AlphaFoldDB" id="A0A540R8P9"/>
<keyword evidence="3" id="KW-1185">Reference proteome</keyword>
<keyword evidence="1" id="KW-0812">Transmembrane</keyword>
<organism evidence="2 3">
    <name type="scientific">Corynebacterium phoceense</name>
    <dbReference type="NCBI Taxonomy" id="1686286"/>
    <lineage>
        <taxon>Bacteria</taxon>
        <taxon>Bacillati</taxon>
        <taxon>Actinomycetota</taxon>
        <taxon>Actinomycetes</taxon>
        <taxon>Mycobacteriales</taxon>
        <taxon>Corynebacteriaceae</taxon>
        <taxon>Corynebacterium</taxon>
    </lineage>
</organism>
<sequence>MTTLAIAIHVIAAILLVGPVMVSTSMFPAQIINAQGGNTGALSILHRITKTYGLFSAIVPVLGVAVFLTDLATYGKQGQFHASIALAIVAWALLIFVVIPKQKAVVAALGGDTDTVQAASPADKPVDLEKSRSQIAMFSGIFNLLWIIIAILMFI</sequence>
<feature type="transmembrane region" description="Helical" evidence="1">
    <location>
        <begin position="135"/>
        <end position="154"/>
    </location>
</feature>
<dbReference type="STRING" id="1686286.GCA_900092335_01459"/>
<evidence type="ECO:0000313" key="3">
    <source>
        <dbReference type="Proteomes" id="UP000318080"/>
    </source>
</evidence>
<accession>A0A540R8P9</accession>
<name>A0A540R8P9_9CORY</name>
<dbReference type="RefSeq" id="WP_141628796.1">
    <property type="nucleotide sequence ID" value="NZ_VHIR01000006.1"/>
</dbReference>
<protein>
    <submittedName>
        <fullName evidence="2">DUF2269 domain-containing protein</fullName>
    </submittedName>
</protein>
<gene>
    <name evidence="2" type="ORF">EJK80_05705</name>
</gene>
<evidence type="ECO:0000313" key="2">
    <source>
        <dbReference type="EMBL" id="TQE43754.1"/>
    </source>
</evidence>
<dbReference type="EMBL" id="VHIR01000006">
    <property type="protein sequence ID" value="TQE43754.1"/>
    <property type="molecule type" value="Genomic_DNA"/>
</dbReference>
<keyword evidence="1" id="KW-0472">Membrane</keyword>
<keyword evidence="1" id="KW-1133">Transmembrane helix</keyword>
<reference evidence="2 3" key="1">
    <citation type="submission" date="2019-06" db="EMBL/GenBank/DDBJ databases">
        <title>Draft genome of C. phoceense Strain 272.</title>
        <authorList>
            <person name="Pacheco L.G.C."/>
            <person name="Barberis C.M."/>
            <person name="Almuzara M.N."/>
            <person name="Traglia G.M."/>
            <person name="Santos C.S."/>
            <person name="Rocha D.J.P.G."/>
            <person name="Aguiar E.R.G.R."/>
            <person name="Vay C.A."/>
        </authorList>
    </citation>
    <scope>NUCLEOTIDE SEQUENCE [LARGE SCALE GENOMIC DNA]</scope>
    <source>
        <strain evidence="2 3">272</strain>
    </source>
</reference>
<dbReference type="Proteomes" id="UP000318080">
    <property type="component" value="Unassembled WGS sequence"/>
</dbReference>
<feature type="transmembrane region" description="Helical" evidence="1">
    <location>
        <begin position="80"/>
        <end position="99"/>
    </location>
</feature>